<gene>
    <name evidence="2" type="ORF">MBHS_03433</name>
</gene>
<dbReference type="InterPro" id="IPR050289">
    <property type="entry name" value="TorD/DmsD_chaperones"/>
</dbReference>
<keyword evidence="3" id="KW-1185">Reference proteome</keyword>
<dbReference type="EMBL" id="FMSV02000534">
    <property type="protein sequence ID" value="SEH07557.1"/>
    <property type="molecule type" value="Genomic_DNA"/>
</dbReference>
<dbReference type="PANTHER" id="PTHR34227">
    <property type="entry name" value="CHAPERONE PROTEIN YCDY"/>
    <property type="match status" value="1"/>
</dbReference>
<evidence type="ECO:0000313" key="3">
    <source>
        <dbReference type="Proteomes" id="UP000236724"/>
    </source>
</evidence>
<evidence type="ECO:0000256" key="1">
    <source>
        <dbReference type="ARBA" id="ARBA00023186"/>
    </source>
</evidence>
<dbReference type="InterPro" id="IPR020945">
    <property type="entry name" value="DMSO/NO3_reduct_chaperone"/>
</dbReference>
<dbReference type="SUPFAM" id="SSF89155">
    <property type="entry name" value="TorD-like"/>
    <property type="match status" value="1"/>
</dbReference>
<dbReference type="Gene3D" id="1.10.3480.10">
    <property type="entry name" value="TorD-like"/>
    <property type="match status" value="1"/>
</dbReference>
<sequence>MTNMQTKQWRDSILADVNLLVLLHDSEPKADLLKSLQQFSFPHHLGLQFVDKTQHQCLDFMAEALAELKQPVTQNQLDELAADFAAIYLNHAIQASPCESVWLDEEGLMRQQPMFQVRDWYKQYGLQVENWRLRPDDHLVCQLQFISYLLSQDDATENLRQIAQFLDEHLLLWIKDFASRVSQRAATAYYAGLALLTASYLEQLRDVLEALLDMPRSVPEPKPEQAHNVNIQSCEANL</sequence>
<evidence type="ECO:0000313" key="2">
    <source>
        <dbReference type="EMBL" id="SEH07557.1"/>
    </source>
</evidence>
<accession>A0A1H6FBX5</accession>
<proteinExistence type="predicted"/>
<name>A0A1H6FBX5_9GAMM</name>
<protein>
    <submittedName>
        <fullName evidence="2">Chaperone protein TorD</fullName>
    </submittedName>
</protein>
<dbReference type="Pfam" id="PF02613">
    <property type="entry name" value="Nitrate_red_del"/>
    <property type="match status" value="1"/>
</dbReference>
<dbReference type="Proteomes" id="UP000236724">
    <property type="component" value="Unassembled WGS sequence"/>
</dbReference>
<dbReference type="InterPro" id="IPR036411">
    <property type="entry name" value="TorD-like_sf"/>
</dbReference>
<dbReference type="PANTHER" id="PTHR34227:SF1">
    <property type="entry name" value="DIMETHYL SULFOXIDE REDUCTASE CHAPERONE-RELATED"/>
    <property type="match status" value="1"/>
</dbReference>
<dbReference type="AlphaFoldDB" id="A0A1H6FBX5"/>
<keyword evidence="1" id="KW-0143">Chaperone</keyword>
<dbReference type="RefSeq" id="WP_177428554.1">
    <property type="nucleotide sequence ID" value="NZ_FMSV02000534.1"/>
</dbReference>
<reference evidence="2 3" key="1">
    <citation type="submission" date="2016-10" db="EMBL/GenBank/DDBJ databases">
        <authorList>
            <person name="de Groot N.N."/>
        </authorList>
    </citation>
    <scope>NUCLEOTIDE SEQUENCE [LARGE SCALE GENOMIC DNA]</scope>
    <source>
        <strain evidence="2">MBHS1</strain>
    </source>
</reference>
<organism evidence="2 3">
    <name type="scientific">Candidatus Venteria ishoeyi</name>
    <dbReference type="NCBI Taxonomy" id="1899563"/>
    <lineage>
        <taxon>Bacteria</taxon>
        <taxon>Pseudomonadati</taxon>
        <taxon>Pseudomonadota</taxon>
        <taxon>Gammaproteobacteria</taxon>
        <taxon>Thiotrichales</taxon>
        <taxon>Thiotrichaceae</taxon>
        <taxon>Venteria</taxon>
    </lineage>
</organism>